<feature type="signal peptide" evidence="7">
    <location>
        <begin position="1"/>
        <end position="17"/>
    </location>
</feature>
<evidence type="ECO:0000256" key="5">
    <source>
        <dbReference type="SAM" id="MobiDB-lite"/>
    </source>
</evidence>
<organism evidence="9 10">
    <name type="scientific">Dioscorea zingiberensis</name>
    <dbReference type="NCBI Taxonomy" id="325984"/>
    <lineage>
        <taxon>Eukaryota</taxon>
        <taxon>Viridiplantae</taxon>
        <taxon>Streptophyta</taxon>
        <taxon>Embryophyta</taxon>
        <taxon>Tracheophyta</taxon>
        <taxon>Spermatophyta</taxon>
        <taxon>Magnoliopsida</taxon>
        <taxon>Liliopsida</taxon>
        <taxon>Dioscoreales</taxon>
        <taxon>Dioscoreaceae</taxon>
        <taxon>Dioscorea</taxon>
    </lineage>
</organism>
<dbReference type="SUPFAM" id="SSF58113">
    <property type="entry name" value="Apolipoprotein A-I"/>
    <property type="match status" value="1"/>
</dbReference>
<comment type="caution">
    <text evidence="9">The sequence shown here is derived from an EMBL/GenBank/DDBJ whole genome shotgun (WGS) entry which is preliminary data.</text>
</comment>
<protein>
    <recommendedName>
        <fullName evidence="8">TMEM205-like domain-containing protein</fullName>
    </recommendedName>
</protein>
<feature type="transmembrane region" description="Helical" evidence="6">
    <location>
        <begin position="284"/>
        <end position="303"/>
    </location>
</feature>
<dbReference type="Gene3D" id="1.20.120.20">
    <property type="entry name" value="Apolipoprotein"/>
    <property type="match status" value="1"/>
</dbReference>
<feature type="transmembrane region" description="Helical" evidence="6">
    <location>
        <begin position="315"/>
        <end position="332"/>
    </location>
</feature>
<dbReference type="AlphaFoldDB" id="A0A9D5CH66"/>
<evidence type="ECO:0000256" key="6">
    <source>
        <dbReference type="SAM" id="Phobius"/>
    </source>
</evidence>
<accession>A0A9D5CH66</accession>
<name>A0A9D5CH66_9LILI</name>
<dbReference type="Pfam" id="PF13664">
    <property type="entry name" value="DUF4149"/>
    <property type="match status" value="1"/>
</dbReference>
<evidence type="ECO:0000256" key="2">
    <source>
        <dbReference type="ARBA" id="ARBA00022692"/>
    </source>
</evidence>
<keyword evidence="7" id="KW-0732">Signal</keyword>
<dbReference type="PANTHER" id="PTHR47652:SF3">
    <property type="entry name" value="MITOCHONDRIAL IMPORT INNER MEMBRANE TRANSLOCASE SUBUNIT TIM44"/>
    <property type="match status" value="1"/>
</dbReference>
<sequence length="437" mass="48379">MINVLALSLVAVTLAGAGIWSPPPDHQHPHPVREGRRVIVVEYERQLDNEDSSSSSPLIQEAKEKYREASSLLPNLGQGLSSPPAGEKASQIQDHTSEKAEHAKQALESAVHTAKEKMENTKESMESAAKSAVHKAKEKVEDTKESMENTLKNIAGNAKEKVESGVKGIAGKVKEKAEEAREAMKSDQVKNVGDNYDKERIKKGEEVKKDLEEIGRRMKRLMYNVGWYVGVPEMVKTAVGVVHLMGFAVAYGSGVWVTFVSSYLLARTLPRQQFGVVQSKVYPVYFQVVGWSVGVVIVAHLVGRGWRMVGERMQVYYLLAVMGFVLVNMFVLEPKATKIMFERMKLEKEEGRGRDMADIVLEPVVTASPATTTTARTSPGMTRMAPGTADDVVKSRVVYLNKQLKKLNTYSSLLNVLTLMGLTFHLVYLARSLQLTC</sequence>
<dbReference type="EMBL" id="JAGGNH010000005">
    <property type="protein sequence ID" value="KAJ0973213.1"/>
    <property type="molecule type" value="Genomic_DNA"/>
</dbReference>
<evidence type="ECO:0000313" key="10">
    <source>
        <dbReference type="Proteomes" id="UP001085076"/>
    </source>
</evidence>
<reference evidence="9" key="2">
    <citation type="journal article" date="2022" name="Hortic Res">
        <title>The genome of Dioscorea zingiberensis sheds light on the biosynthesis, origin and evolution of the medicinally important diosgenin saponins.</title>
        <authorList>
            <person name="Li Y."/>
            <person name="Tan C."/>
            <person name="Li Z."/>
            <person name="Guo J."/>
            <person name="Li S."/>
            <person name="Chen X."/>
            <person name="Wang C."/>
            <person name="Dai X."/>
            <person name="Yang H."/>
            <person name="Song W."/>
            <person name="Hou L."/>
            <person name="Xu J."/>
            <person name="Tong Z."/>
            <person name="Xu A."/>
            <person name="Yuan X."/>
            <person name="Wang W."/>
            <person name="Yang Q."/>
            <person name="Chen L."/>
            <person name="Sun Z."/>
            <person name="Wang K."/>
            <person name="Pan B."/>
            <person name="Chen J."/>
            <person name="Bao Y."/>
            <person name="Liu F."/>
            <person name="Qi X."/>
            <person name="Gang D.R."/>
            <person name="Wen J."/>
            <person name="Li J."/>
        </authorList>
    </citation>
    <scope>NUCLEOTIDE SEQUENCE</scope>
    <source>
        <strain evidence="9">Dzin_1.0</strain>
    </source>
</reference>
<feature type="region of interest" description="Disordered" evidence="5">
    <location>
        <begin position="45"/>
        <end position="112"/>
    </location>
</feature>
<feature type="domain" description="TMEM205-like" evidence="8">
    <location>
        <begin position="246"/>
        <end position="344"/>
    </location>
</feature>
<dbReference type="InterPro" id="IPR025423">
    <property type="entry name" value="TMEM205-like"/>
</dbReference>
<gene>
    <name evidence="9" type="ORF">J5N97_021172</name>
</gene>
<feature type="chain" id="PRO_5038536867" description="TMEM205-like domain-containing protein" evidence="7">
    <location>
        <begin position="18"/>
        <end position="437"/>
    </location>
</feature>
<evidence type="ECO:0000256" key="3">
    <source>
        <dbReference type="ARBA" id="ARBA00022989"/>
    </source>
</evidence>
<comment type="subcellular location">
    <subcellularLocation>
        <location evidence="1">Membrane</location>
    </subcellularLocation>
</comment>
<evidence type="ECO:0000256" key="1">
    <source>
        <dbReference type="ARBA" id="ARBA00004370"/>
    </source>
</evidence>
<evidence type="ECO:0000259" key="8">
    <source>
        <dbReference type="Pfam" id="PF13664"/>
    </source>
</evidence>
<dbReference type="Proteomes" id="UP001085076">
    <property type="component" value="Miscellaneous, Linkage group lg05"/>
</dbReference>
<keyword evidence="4 6" id="KW-0472">Membrane</keyword>
<evidence type="ECO:0000256" key="7">
    <source>
        <dbReference type="SAM" id="SignalP"/>
    </source>
</evidence>
<keyword evidence="10" id="KW-1185">Reference proteome</keyword>
<evidence type="ECO:0000313" key="9">
    <source>
        <dbReference type="EMBL" id="KAJ0973213.1"/>
    </source>
</evidence>
<keyword evidence="2 6" id="KW-0812">Transmembrane</keyword>
<reference evidence="9" key="1">
    <citation type="submission" date="2021-03" db="EMBL/GenBank/DDBJ databases">
        <authorList>
            <person name="Li Z."/>
            <person name="Yang C."/>
        </authorList>
    </citation>
    <scope>NUCLEOTIDE SEQUENCE</scope>
    <source>
        <strain evidence="9">Dzin_1.0</strain>
        <tissue evidence="9">Leaf</tissue>
    </source>
</reference>
<dbReference type="GO" id="GO:0016020">
    <property type="term" value="C:membrane"/>
    <property type="evidence" value="ECO:0007669"/>
    <property type="project" value="UniProtKB-SubCell"/>
</dbReference>
<evidence type="ECO:0000256" key="4">
    <source>
        <dbReference type="ARBA" id="ARBA00023136"/>
    </source>
</evidence>
<dbReference type="PANTHER" id="PTHR47652">
    <property type="entry name" value="MITOCHONDRIAL IMPORT INNER MEMBRANE TRANSLOCASE SUBUNIT TIM44"/>
    <property type="match status" value="1"/>
</dbReference>
<keyword evidence="3 6" id="KW-1133">Transmembrane helix</keyword>
<feature type="transmembrane region" description="Helical" evidence="6">
    <location>
        <begin position="412"/>
        <end position="430"/>
    </location>
</feature>
<feature type="transmembrane region" description="Helical" evidence="6">
    <location>
        <begin position="241"/>
        <end position="264"/>
    </location>
</feature>
<proteinExistence type="predicted"/>
<feature type="compositionally biased region" description="Basic and acidic residues" evidence="5">
    <location>
        <begin position="95"/>
        <end position="105"/>
    </location>
</feature>
<dbReference type="OrthoDB" id="1641132at2759"/>